<dbReference type="Gene3D" id="1.20.58.900">
    <property type="match status" value="1"/>
</dbReference>
<feature type="domain" description="RUN" evidence="2">
    <location>
        <begin position="399"/>
        <end position="545"/>
    </location>
</feature>
<feature type="region of interest" description="Disordered" evidence="1">
    <location>
        <begin position="554"/>
        <end position="574"/>
    </location>
</feature>
<dbReference type="InterPro" id="IPR037213">
    <property type="entry name" value="Run_dom_sf"/>
</dbReference>
<dbReference type="AlphaFoldDB" id="A0A0N4VAI6"/>
<dbReference type="GO" id="GO:0031410">
    <property type="term" value="C:cytoplasmic vesicle"/>
    <property type="evidence" value="ECO:0007669"/>
    <property type="project" value="TreeGrafter"/>
</dbReference>
<name>A0A0N4VAI6_ENTVE</name>
<dbReference type="PROSITE" id="PS50826">
    <property type="entry name" value="RUN"/>
    <property type="match status" value="1"/>
</dbReference>
<evidence type="ECO:0000259" key="2">
    <source>
        <dbReference type="PROSITE" id="PS50826"/>
    </source>
</evidence>
<dbReference type="PANTHER" id="PTHR15591:SF13">
    <property type="entry name" value="RUN DOMAIN-CONTAINING PROTEIN"/>
    <property type="match status" value="1"/>
</dbReference>
<dbReference type="PANTHER" id="PTHR15591">
    <property type="entry name" value="RUN AND SH3 DOMAIN CONTAINING"/>
    <property type="match status" value="1"/>
</dbReference>
<dbReference type="InterPro" id="IPR004012">
    <property type="entry name" value="Run_dom"/>
</dbReference>
<dbReference type="OrthoDB" id="9884296at2759"/>
<keyword evidence="4" id="KW-1185">Reference proteome</keyword>
<evidence type="ECO:0000313" key="4">
    <source>
        <dbReference type="Proteomes" id="UP000274131"/>
    </source>
</evidence>
<evidence type="ECO:0000313" key="5">
    <source>
        <dbReference type="WBParaSite" id="EVEC_0000747901-mRNA-1"/>
    </source>
</evidence>
<organism evidence="5">
    <name type="scientific">Enterobius vermicularis</name>
    <name type="common">Human pinworm</name>
    <dbReference type="NCBI Taxonomy" id="51028"/>
    <lineage>
        <taxon>Eukaryota</taxon>
        <taxon>Metazoa</taxon>
        <taxon>Ecdysozoa</taxon>
        <taxon>Nematoda</taxon>
        <taxon>Chromadorea</taxon>
        <taxon>Rhabditida</taxon>
        <taxon>Spirurina</taxon>
        <taxon>Oxyuridomorpha</taxon>
        <taxon>Oxyuroidea</taxon>
        <taxon>Oxyuridae</taxon>
        <taxon>Enterobius</taxon>
    </lineage>
</organism>
<dbReference type="WBParaSite" id="EVEC_0000747901-mRNA-1">
    <property type="protein sequence ID" value="EVEC_0000747901-mRNA-1"/>
    <property type="gene ID" value="EVEC_0000747901"/>
</dbReference>
<feature type="region of interest" description="Disordered" evidence="1">
    <location>
        <begin position="96"/>
        <end position="124"/>
    </location>
</feature>
<dbReference type="STRING" id="51028.A0A0N4VAI6"/>
<gene>
    <name evidence="3" type="ORF">EVEC_LOCUS7000</name>
</gene>
<dbReference type="Proteomes" id="UP000274131">
    <property type="component" value="Unassembled WGS sequence"/>
</dbReference>
<sequence length="677" mass="74939">MVELCELNLIDQGLECQWPSDIDQHIAELEFDKSLDGGGSSLFSSMTVDPSIISTDSLDIEKLHAQCEVNKNDYKLTFEDSGQWASGNFTTWGRIKSTEPLDDKTNSLPELGATPRTEATEKRPSSLLATFVDRQADYEYAELYMGNGRYVDVNDNEIGFVPQSTAAMQSADRWRFFSRIPENLPIKASRTFADLESRAPPLDFMAMQHQTPNLCQSSASLSDIILKAKEGGIEEGKLEISVLNALDKHGPDSGLGSSVSATSGPSHIEDWSSLAVLLPKHVVEACSFFKANSRLLTGSHCSNNIERPNPRKNTACRTCFGVRRRLHPPLWAYPASARNVLCDCATSEVLERSYHSVKEQSCASARLMLRAQELSIVGLPVYDSKRMLVERVVEGVAEVVRGNDSSSLCVALETLVSDGLRDQHPWNMIVAVTSSGNIHLLDSEKAVSGPATRNVYALVCELNKSKKGLDFQVSQFFNELISTGSVDCWIAYVVLKESLLRKYYIDSAFLLRACTAYRSLLYRLLENLEVLSVLEEGFSLRTCGRYRISRTASHLQQPSKLPSDSRVPKSSSVPARLSTQRRTMSCVPCSHLIRRSRIPQLAYRPKHVSSGVPSTLARNYFASALGDFSKPGMLAVTRGELLRVLTTRGTLAHCCRMRPRYDCVSLGLVPVSNLSTK</sequence>
<accession>A0A0N4VAI6</accession>
<dbReference type="EMBL" id="UXUI01008734">
    <property type="protein sequence ID" value="VDD92249.1"/>
    <property type="molecule type" value="Genomic_DNA"/>
</dbReference>
<protein>
    <submittedName>
        <fullName evidence="5">RUN domain-containing protein</fullName>
    </submittedName>
</protein>
<feature type="compositionally biased region" description="Basic and acidic residues" evidence="1">
    <location>
        <begin position="96"/>
        <end position="105"/>
    </location>
</feature>
<dbReference type="InterPro" id="IPR047343">
    <property type="entry name" value="RUSC1_2"/>
</dbReference>
<dbReference type="Pfam" id="PF02759">
    <property type="entry name" value="RUN"/>
    <property type="match status" value="1"/>
</dbReference>
<reference evidence="5" key="1">
    <citation type="submission" date="2017-02" db="UniProtKB">
        <authorList>
            <consortium name="WormBaseParasite"/>
        </authorList>
    </citation>
    <scope>IDENTIFICATION</scope>
</reference>
<evidence type="ECO:0000256" key="1">
    <source>
        <dbReference type="SAM" id="MobiDB-lite"/>
    </source>
</evidence>
<proteinExistence type="predicted"/>
<reference evidence="3 4" key="2">
    <citation type="submission" date="2018-10" db="EMBL/GenBank/DDBJ databases">
        <authorList>
            <consortium name="Pathogen Informatics"/>
        </authorList>
    </citation>
    <scope>NUCLEOTIDE SEQUENCE [LARGE SCALE GENOMIC DNA]</scope>
</reference>
<evidence type="ECO:0000313" key="3">
    <source>
        <dbReference type="EMBL" id="VDD92249.1"/>
    </source>
</evidence>